<dbReference type="GO" id="GO:0015074">
    <property type="term" value="P:DNA integration"/>
    <property type="evidence" value="ECO:0007669"/>
    <property type="project" value="InterPro"/>
</dbReference>
<evidence type="ECO:0000313" key="3">
    <source>
        <dbReference type="Proteomes" id="UP000323000"/>
    </source>
</evidence>
<dbReference type="InterPro" id="IPR012337">
    <property type="entry name" value="RNaseH-like_sf"/>
</dbReference>
<dbReference type="OrthoDB" id="1935865at2759"/>
<dbReference type="EMBL" id="VAHF01000012">
    <property type="protein sequence ID" value="TXG50106.1"/>
    <property type="molecule type" value="Genomic_DNA"/>
</dbReference>
<dbReference type="SUPFAM" id="SSF53098">
    <property type="entry name" value="Ribonuclease H-like"/>
    <property type="match status" value="1"/>
</dbReference>
<evidence type="ECO:0000313" key="2">
    <source>
        <dbReference type="EMBL" id="TXG50106.1"/>
    </source>
</evidence>
<dbReference type="GO" id="GO:0003676">
    <property type="term" value="F:nucleic acid binding"/>
    <property type="evidence" value="ECO:0007669"/>
    <property type="project" value="InterPro"/>
</dbReference>
<comment type="caution">
    <text evidence="2">The sequence shown here is derived from an EMBL/GenBank/DDBJ whole genome shotgun (WGS) entry which is preliminary data.</text>
</comment>
<dbReference type="PANTHER" id="PTHR42648:SF26">
    <property type="entry name" value="INTEGRASE CATALYTIC DOMAIN-CONTAINING PROTEIN"/>
    <property type="match status" value="1"/>
</dbReference>
<dbReference type="InterPro" id="IPR039537">
    <property type="entry name" value="Retrotran_Ty1/copia-like"/>
</dbReference>
<dbReference type="InterPro" id="IPR036397">
    <property type="entry name" value="RNaseH_sf"/>
</dbReference>
<dbReference type="PROSITE" id="PS50994">
    <property type="entry name" value="INTEGRASE"/>
    <property type="match status" value="1"/>
</dbReference>
<sequence length="220" mass="24754">MPTKKATSKLSYAAATTLVLNQLGIKRLWTGQVLLEQASGTRSHSNETEGKEAKISYIMKPKSELFFNLSIQGLPFARVEITAKEPLELVYSDIWGPSPTLSTEGFRYYISFIDSTTRFVWIFPLKLKSDALATFIKFQRNVELQFGKKIKSLHSDMGGEYIAIAKYLATQGIQDLGRCRLVTFRSCLLMSGTVFLWQLDSRIGSSTRIVPRELGQLSKP</sequence>
<dbReference type="Gene3D" id="3.30.420.10">
    <property type="entry name" value="Ribonuclease H-like superfamily/Ribonuclease H"/>
    <property type="match status" value="1"/>
</dbReference>
<reference evidence="3" key="1">
    <citation type="journal article" date="2019" name="Gigascience">
        <title>De novo genome assembly of the endangered Acer yangbiense, a plant species with extremely small populations endemic to Yunnan Province, China.</title>
        <authorList>
            <person name="Yang J."/>
            <person name="Wariss H.M."/>
            <person name="Tao L."/>
            <person name="Zhang R."/>
            <person name="Yun Q."/>
            <person name="Hollingsworth P."/>
            <person name="Dao Z."/>
            <person name="Luo G."/>
            <person name="Guo H."/>
            <person name="Ma Y."/>
            <person name="Sun W."/>
        </authorList>
    </citation>
    <scope>NUCLEOTIDE SEQUENCE [LARGE SCALE GENOMIC DNA]</scope>
    <source>
        <strain evidence="3">cv. Malutang</strain>
    </source>
</reference>
<organism evidence="2 3">
    <name type="scientific">Acer yangbiense</name>
    <dbReference type="NCBI Taxonomy" id="1000413"/>
    <lineage>
        <taxon>Eukaryota</taxon>
        <taxon>Viridiplantae</taxon>
        <taxon>Streptophyta</taxon>
        <taxon>Embryophyta</taxon>
        <taxon>Tracheophyta</taxon>
        <taxon>Spermatophyta</taxon>
        <taxon>Magnoliopsida</taxon>
        <taxon>eudicotyledons</taxon>
        <taxon>Gunneridae</taxon>
        <taxon>Pentapetalae</taxon>
        <taxon>rosids</taxon>
        <taxon>malvids</taxon>
        <taxon>Sapindales</taxon>
        <taxon>Sapindaceae</taxon>
        <taxon>Hippocastanoideae</taxon>
        <taxon>Acereae</taxon>
        <taxon>Acer</taxon>
    </lineage>
</organism>
<dbReference type="Proteomes" id="UP000323000">
    <property type="component" value="Chromosome 12"/>
</dbReference>
<dbReference type="AlphaFoldDB" id="A0A5C7H1E2"/>
<protein>
    <recommendedName>
        <fullName evidence="1">Integrase catalytic domain-containing protein</fullName>
    </recommendedName>
</protein>
<dbReference type="InterPro" id="IPR001584">
    <property type="entry name" value="Integrase_cat-core"/>
</dbReference>
<dbReference type="PANTHER" id="PTHR42648">
    <property type="entry name" value="TRANSPOSASE, PUTATIVE-RELATED"/>
    <property type="match status" value="1"/>
</dbReference>
<name>A0A5C7H1E2_9ROSI</name>
<gene>
    <name evidence="2" type="ORF">EZV62_025981</name>
</gene>
<feature type="domain" description="Integrase catalytic" evidence="1">
    <location>
        <begin position="82"/>
        <end position="174"/>
    </location>
</feature>
<proteinExistence type="predicted"/>
<keyword evidence="3" id="KW-1185">Reference proteome</keyword>
<evidence type="ECO:0000259" key="1">
    <source>
        <dbReference type="PROSITE" id="PS50994"/>
    </source>
</evidence>
<accession>A0A5C7H1E2</accession>